<dbReference type="GO" id="GO:0044205">
    <property type="term" value="P:'de novo' UMP biosynthetic process"/>
    <property type="evidence" value="ECO:0007669"/>
    <property type="project" value="UniProtKB-UniRule"/>
</dbReference>
<dbReference type="PANTHER" id="PTHR45753:SF6">
    <property type="entry name" value="ASPARTATE CARBAMOYLTRANSFERASE"/>
    <property type="match status" value="1"/>
</dbReference>
<dbReference type="InterPro" id="IPR006130">
    <property type="entry name" value="Asp/Orn_carbamoylTrfase"/>
</dbReference>
<evidence type="ECO:0000313" key="10">
    <source>
        <dbReference type="EMBL" id="OGE84389.1"/>
    </source>
</evidence>
<feature type="binding site" evidence="7">
    <location>
        <position position="54"/>
    </location>
    <ligand>
        <name>carbamoyl phosphate</name>
        <dbReference type="ChEBI" id="CHEBI:58228"/>
    </ligand>
</feature>
<evidence type="ECO:0000256" key="7">
    <source>
        <dbReference type="HAMAP-Rule" id="MF_00001"/>
    </source>
</evidence>
<evidence type="ECO:0000256" key="4">
    <source>
        <dbReference type="ARBA" id="ARBA00022975"/>
    </source>
</evidence>
<dbReference type="UniPathway" id="UPA00070">
    <property type="reaction ID" value="UER00116"/>
</dbReference>
<evidence type="ECO:0000256" key="5">
    <source>
        <dbReference type="ARBA" id="ARBA00043884"/>
    </source>
</evidence>
<dbReference type="PROSITE" id="PS00097">
    <property type="entry name" value="CARBAMOYLTRANSFERASE"/>
    <property type="match status" value="1"/>
</dbReference>
<feature type="binding site" evidence="7">
    <location>
        <position position="167"/>
    </location>
    <ligand>
        <name>L-aspartate</name>
        <dbReference type="ChEBI" id="CHEBI:29991"/>
    </ligand>
</feature>
<organism evidence="10 11">
    <name type="scientific">Candidatus Doudnabacteria bacterium RIFCSPHIGHO2_01_FULL_49_9</name>
    <dbReference type="NCBI Taxonomy" id="1817827"/>
    <lineage>
        <taxon>Bacteria</taxon>
        <taxon>Candidatus Doudnaibacteriota</taxon>
    </lineage>
</organism>
<feature type="binding site" evidence="7">
    <location>
        <position position="106"/>
    </location>
    <ligand>
        <name>carbamoyl phosphate</name>
        <dbReference type="ChEBI" id="CHEBI:58228"/>
    </ligand>
</feature>
<dbReference type="Gene3D" id="3.40.50.1370">
    <property type="entry name" value="Aspartate/ornithine carbamoyltransferase"/>
    <property type="match status" value="2"/>
</dbReference>
<feature type="binding site" evidence="7">
    <location>
        <position position="85"/>
    </location>
    <ligand>
        <name>L-aspartate</name>
        <dbReference type="ChEBI" id="CHEBI:29991"/>
    </ligand>
</feature>
<dbReference type="GO" id="GO:0004070">
    <property type="term" value="F:aspartate carbamoyltransferase activity"/>
    <property type="evidence" value="ECO:0007669"/>
    <property type="project" value="UniProtKB-UniRule"/>
</dbReference>
<feature type="binding site" evidence="7">
    <location>
        <position position="137"/>
    </location>
    <ligand>
        <name>carbamoyl phosphate</name>
        <dbReference type="ChEBI" id="CHEBI:58228"/>
    </ligand>
</feature>
<dbReference type="GO" id="GO:0006520">
    <property type="term" value="P:amino acid metabolic process"/>
    <property type="evidence" value="ECO:0007669"/>
    <property type="project" value="InterPro"/>
</dbReference>
<keyword evidence="3 7" id="KW-0808">Transferase</keyword>
<dbReference type="GO" id="GO:0016597">
    <property type="term" value="F:amino acid binding"/>
    <property type="evidence" value="ECO:0007669"/>
    <property type="project" value="InterPro"/>
</dbReference>
<dbReference type="PANTHER" id="PTHR45753">
    <property type="entry name" value="ORNITHINE CARBAMOYLTRANSFERASE, MITOCHONDRIAL"/>
    <property type="match status" value="1"/>
</dbReference>
<evidence type="ECO:0000256" key="2">
    <source>
        <dbReference type="ARBA" id="ARBA00008896"/>
    </source>
</evidence>
<comment type="caution">
    <text evidence="10">The sequence shown here is derived from an EMBL/GenBank/DDBJ whole genome shotgun (WGS) entry which is preliminary data.</text>
</comment>
<dbReference type="EC" id="2.1.3.2" evidence="7"/>
<feature type="binding site" evidence="7">
    <location>
        <position position="225"/>
    </location>
    <ligand>
        <name>L-aspartate</name>
        <dbReference type="ChEBI" id="CHEBI:29991"/>
    </ligand>
</feature>
<proteinExistence type="inferred from homology"/>
<sequence length="302" mass="33399">MKHILKSEQFADIKELDKLFVSAEKLRAADEGGKIPGHLVGKIVATLFFEPSTRTRLSFEAAALKLGAQIVSTENAKESLSFNAKGETLQDTIRIVSGYADAIVLRHHEKGGAEIAAKVSEVPVINAGDGAGEHPTQALGDIYTIQKELGRVDGLKIALIGDLLYGRTVHSLLPLLGLYKNIKVYLVSPPQLKLPAEYRPKQLEFTEFENISDVLGEVDVLYVTRIQKERFVSAAEYKKLKGSYIIDSGSLKRMKQKSIIMHPLPRVNEIASEVDTDPRAAYFRQAKNGLYLRMALLQNLLS</sequence>
<comment type="subunit">
    <text evidence="7">Heterododecamer (2C3:3R2) of six catalytic PyrB chains organized as two trimers (C3), and six regulatory PyrI chains organized as three dimers (R2).</text>
</comment>
<dbReference type="InterPro" id="IPR006132">
    <property type="entry name" value="Asp/Orn_carbamoyltranf_P-bd"/>
</dbReference>
<dbReference type="FunFam" id="3.40.50.1370:FF:000002">
    <property type="entry name" value="Aspartate carbamoyltransferase 2"/>
    <property type="match status" value="1"/>
</dbReference>
<feature type="binding site" evidence="7">
    <location>
        <position position="55"/>
    </location>
    <ligand>
        <name>carbamoyl phosphate</name>
        <dbReference type="ChEBI" id="CHEBI:58228"/>
    </ligand>
</feature>
<dbReference type="InterPro" id="IPR002082">
    <property type="entry name" value="Asp_carbamoyltransf"/>
</dbReference>
<dbReference type="Pfam" id="PF02729">
    <property type="entry name" value="OTCace_N"/>
    <property type="match status" value="1"/>
</dbReference>
<evidence type="ECO:0000256" key="6">
    <source>
        <dbReference type="ARBA" id="ARBA00048859"/>
    </source>
</evidence>
<comment type="pathway">
    <text evidence="1 7">Pyrimidine metabolism; UMP biosynthesis via de novo pathway; (S)-dihydroorotate from bicarbonate: step 2/3.</text>
</comment>
<evidence type="ECO:0000259" key="8">
    <source>
        <dbReference type="Pfam" id="PF00185"/>
    </source>
</evidence>
<dbReference type="Proteomes" id="UP000176339">
    <property type="component" value="Unassembled WGS sequence"/>
</dbReference>
<feature type="domain" description="Aspartate/ornithine carbamoyltransferase carbamoyl-P binding" evidence="9">
    <location>
        <begin position="2"/>
        <end position="146"/>
    </location>
</feature>
<dbReference type="SUPFAM" id="SSF53671">
    <property type="entry name" value="Aspartate/ornithine carbamoyltransferase"/>
    <property type="match status" value="1"/>
</dbReference>
<comment type="catalytic activity">
    <reaction evidence="6 7">
        <text>carbamoyl phosphate + L-aspartate = N-carbamoyl-L-aspartate + phosphate + H(+)</text>
        <dbReference type="Rhea" id="RHEA:20013"/>
        <dbReference type="ChEBI" id="CHEBI:15378"/>
        <dbReference type="ChEBI" id="CHEBI:29991"/>
        <dbReference type="ChEBI" id="CHEBI:32814"/>
        <dbReference type="ChEBI" id="CHEBI:43474"/>
        <dbReference type="ChEBI" id="CHEBI:58228"/>
        <dbReference type="EC" id="2.1.3.2"/>
    </reaction>
</comment>
<comment type="similarity">
    <text evidence="2 7">Belongs to the aspartate/ornithine carbamoyltransferase superfamily. ATCase family.</text>
</comment>
<feature type="domain" description="Aspartate/ornithine carbamoyltransferase Asp/Orn-binding" evidence="8">
    <location>
        <begin position="153"/>
        <end position="298"/>
    </location>
</feature>
<dbReference type="Pfam" id="PF00185">
    <property type="entry name" value="OTCace"/>
    <property type="match status" value="1"/>
</dbReference>
<keyword evidence="4 7" id="KW-0665">Pyrimidine biosynthesis</keyword>
<dbReference type="NCBIfam" id="NF002032">
    <property type="entry name" value="PRK00856.1"/>
    <property type="match status" value="1"/>
</dbReference>
<dbReference type="AlphaFoldDB" id="A0A1F5P379"/>
<comment type="function">
    <text evidence="5 7">Catalyzes the condensation of carbamoyl phosphate and aspartate to form carbamoyl aspartate and inorganic phosphate, the committed step in the de novo pyrimidine nucleotide biosynthesis pathway.</text>
</comment>
<dbReference type="PRINTS" id="PR00100">
    <property type="entry name" value="AOTCASE"/>
</dbReference>
<protein>
    <recommendedName>
        <fullName evidence="7">Aspartate carbamoyltransferase</fullName>
        <ecNumber evidence="7">2.1.3.2</ecNumber>
    </recommendedName>
    <alternativeName>
        <fullName evidence="7">Aspartate transcarbamylase</fullName>
        <shortName evidence="7">ATCase</shortName>
    </alternativeName>
</protein>
<dbReference type="GO" id="GO:0006207">
    <property type="term" value="P:'de novo' pyrimidine nucleobase biosynthetic process"/>
    <property type="evidence" value="ECO:0007669"/>
    <property type="project" value="InterPro"/>
</dbReference>
<dbReference type="PRINTS" id="PR00101">
    <property type="entry name" value="ATCASE"/>
</dbReference>
<accession>A0A1F5P379</accession>
<feature type="binding site" evidence="7">
    <location>
        <position position="264"/>
    </location>
    <ligand>
        <name>carbamoyl phosphate</name>
        <dbReference type="ChEBI" id="CHEBI:58228"/>
    </ligand>
</feature>
<evidence type="ECO:0000259" key="9">
    <source>
        <dbReference type="Pfam" id="PF02729"/>
    </source>
</evidence>
<dbReference type="NCBIfam" id="TIGR00670">
    <property type="entry name" value="asp_carb_tr"/>
    <property type="match status" value="1"/>
</dbReference>
<gene>
    <name evidence="7" type="primary">pyrB</name>
    <name evidence="10" type="ORF">A2846_01230</name>
</gene>
<evidence type="ECO:0000313" key="11">
    <source>
        <dbReference type="Proteomes" id="UP000176339"/>
    </source>
</evidence>
<evidence type="ECO:0000256" key="1">
    <source>
        <dbReference type="ARBA" id="ARBA00004852"/>
    </source>
</evidence>
<feature type="binding site" evidence="7">
    <location>
        <position position="265"/>
    </location>
    <ligand>
        <name>carbamoyl phosphate</name>
        <dbReference type="ChEBI" id="CHEBI:58228"/>
    </ligand>
</feature>
<feature type="binding site" evidence="7">
    <location>
        <position position="134"/>
    </location>
    <ligand>
        <name>carbamoyl phosphate</name>
        <dbReference type="ChEBI" id="CHEBI:58228"/>
    </ligand>
</feature>
<evidence type="ECO:0000256" key="3">
    <source>
        <dbReference type="ARBA" id="ARBA00022679"/>
    </source>
</evidence>
<dbReference type="InterPro" id="IPR006131">
    <property type="entry name" value="Asp_carbamoyltransf_Asp/Orn-bd"/>
</dbReference>
<reference evidence="10 11" key="1">
    <citation type="journal article" date="2016" name="Nat. Commun.">
        <title>Thousands of microbial genomes shed light on interconnected biogeochemical processes in an aquifer system.</title>
        <authorList>
            <person name="Anantharaman K."/>
            <person name="Brown C.T."/>
            <person name="Hug L.A."/>
            <person name="Sharon I."/>
            <person name="Castelle C.J."/>
            <person name="Probst A.J."/>
            <person name="Thomas B.C."/>
            <person name="Singh A."/>
            <person name="Wilkins M.J."/>
            <person name="Karaoz U."/>
            <person name="Brodie E.L."/>
            <person name="Williams K.H."/>
            <person name="Hubbard S.S."/>
            <person name="Banfield J.F."/>
        </authorList>
    </citation>
    <scope>NUCLEOTIDE SEQUENCE [LARGE SCALE GENOMIC DNA]</scope>
</reference>
<dbReference type="HAMAP" id="MF_00001">
    <property type="entry name" value="Asp_carb_tr"/>
    <property type="match status" value="1"/>
</dbReference>
<dbReference type="InterPro" id="IPR036901">
    <property type="entry name" value="Asp/Orn_carbamoylTrfase_sf"/>
</dbReference>
<dbReference type="EMBL" id="MFEN01000014">
    <property type="protein sequence ID" value="OGE84389.1"/>
    <property type="molecule type" value="Genomic_DNA"/>
</dbReference>
<name>A0A1F5P379_9BACT</name>